<feature type="binding site" evidence="12">
    <location>
        <position position="206"/>
    </location>
    <ligand>
        <name>Zn(2+)</name>
        <dbReference type="ChEBI" id="CHEBI:29105"/>
    </ligand>
</feature>
<dbReference type="SUPFAM" id="SSF51338">
    <property type="entry name" value="Composite domain of metallo-dependent hydrolases"/>
    <property type="match status" value="1"/>
</dbReference>
<comment type="caution">
    <text evidence="14">The sequence shown here is derived from an EMBL/GenBank/DDBJ whole genome shotgun (WGS) entry which is preliminary data.</text>
</comment>
<dbReference type="RefSeq" id="WP_113034509.1">
    <property type="nucleotide sequence ID" value="NZ_QMFB01000021.1"/>
</dbReference>
<reference evidence="14 15" key="1">
    <citation type="journal article" date="2009" name="Int. J. Syst. Evol. Microbiol.">
        <title>Paenibacillus contaminans sp. nov., isolated from a contaminated laboratory plate.</title>
        <authorList>
            <person name="Chou J.H."/>
            <person name="Lee J.H."/>
            <person name="Lin M.C."/>
            <person name="Chang P.S."/>
            <person name="Arun A.B."/>
            <person name="Young C.C."/>
            <person name="Chen W.M."/>
        </authorList>
    </citation>
    <scope>NUCLEOTIDE SEQUENCE [LARGE SCALE GENOMIC DNA]</scope>
    <source>
        <strain evidence="14 15">CKOBP-6</strain>
    </source>
</reference>
<feature type="domain" description="Amidohydrolase-related" evidence="13">
    <location>
        <begin position="59"/>
        <end position="392"/>
    </location>
</feature>
<evidence type="ECO:0000256" key="12">
    <source>
        <dbReference type="PIRSR" id="PIRSR038994-3"/>
    </source>
</evidence>
<dbReference type="PANTHER" id="PTHR11113:SF14">
    <property type="entry name" value="N-ACETYLGLUCOSAMINE-6-PHOSPHATE DEACETYLASE"/>
    <property type="match status" value="1"/>
</dbReference>
<dbReference type="NCBIfam" id="TIGR00221">
    <property type="entry name" value="nagA"/>
    <property type="match status" value="1"/>
</dbReference>
<evidence type="ECO:0000256" key="6">
    <source>
        <dbReference type="ARBA" id="ARBA00023277"/>
    </source>
</evidence>
<evidence type="ECO:0000256" key="3">
    <source>
        <dbReference type="ARBA" id="ARBA00018029"/>
    </source>
</evidence>
<gene>
    <name evidence="14" type="primary">nagA</name>
    <name evidence="14" type="ORF">DQG23_28870</name>
</gene>
<protein>
    <recommendedName>
        <fullName evidence="3">N-acetylglucosamine-6-phosphate deacetylase</fullName>
        <ecNumber evidence="2">3.5.1.25</ecNumber>
    </recommendedName>
</protein>
<feature type="binding site" evidence="11">
    <location>
        <begin position="230"/>
        <end position="231"/>
    </location>
    <ligand>
        <name>substrate</name>
    </ligand>
</feature>
<comment type="pathway">
    <text evidence="8">Amino-sugar metabolism; N-acetylneuraminate degradation; D-fructose 6-phosphate from N-acetylneuraminate: step 4/5.</text>
</comment>
<dbReference type="PANTHER" id="PTHR11113">
    <property type="entry name" value="N-ACETYLGLUCOSAMINE-6-PHOSPHATE DEACETYLASE"/>
    <property type="match status" value="1"/>
</dbReference>
<accession>A0A329M9J7</accession>
<keyword evidence="15" id="KW-1185">Reference proteome</keyword>
<evidence type="ECO:0000256" key="1">
    <source>
        <dbReference type="ARBA" id="ARBA00010716"/>
    </source>
</evidence>
<dbReference type="Proteomes" id="UP000250369">
    <property type="component" value="Unassembled WGS sequence"/>
</dbReference>
<evidence type="ECO:0000256" key="8">
    <source>
        <dbReference type="ARBA" id="ARBA00060590"/>
    </source>
</evidence>
<evidence type="ECO:0000256" key="5">
    <source>
        <dbReference type="ARBA" id="ARBA00022801"/>
    </source>
</evidence>
<evidence type="ECO:0000256" key="4">
    <source>
        <dbReference type="ARBA" id="ARBA00022723"/>
    </source>
</evidence>
<comment type="similarity">
    <text evidence="1 9">Belongs to the metallo-dependent hydrolases superfamily. NagA family.</text>
</comment>
<evidence type="ECO:0000313" key="14">
    <source>
        <dbReference type="EMBL" id="RAV16428.1"/>
    </source>
</evidence>
<dbReference type="Gene3D" id="2.30.40.10">
    <property type="entry name" value="Urease, subunit C, domain 1"/>
    <property type="match status" value="1"/>
</dbReference>
<dbReference type="GO" id="GO:0006046">
    <property type="term" value="P:N-acetylglucosamine catabolic process"/>
    <property type="evidence" value="ECO:0007669"/>
    <property type="project" value="TreeGrafter"/>
</dbReference>
<dbReference type="InterPro" id="IPR006680">
    <property type="entry name" value="Amidohydro-rel"/>
</dbReference>
<keyword evidence="6 9" id="KW-0119">Carbohydrate metabolism</keyword>
<dbReference type="AlphaFoldDB" id="A0A329M9J7"/>
<feature type="binding site" evidence="12">
    <location>
        <position position="140"/>
    </location>
    <ligand>
        <name>Zn(2+)</name>
        <dbReference type="ChEBI" id="CHEBI:29105"/>
    </ligand>
</feature>
<evidence type="ECO:0000256" key="7">
    <source>
        <dbReference type="ARBA" id="ARBA00047647"/>
    </source>
</evidence>
<dbReference type="Pfam" id="PF01979">
    <property type="entry name" value="Amidohydro_1"/>
    <property type="match status" value="1"/>
</dbReference>
<feature type="active site" description="Proton donor/acceptor" evidence="10">
    <location>
        <position position="285"/>
    </location>
</feature>
<organism evidence="14 15">
    <name type="scientific">Paenibacillus contaminans</name>
    <dbReference type="NCBI Taxonomy" id="450362"/>
    <lineage>
        <taxon>Bacteria</taxon>
        <taxon>Bacillati</taxon>
        <taxon>Bacillota</taxon>
        <taxon>Bacilli</taxon>
        <taxon>Bacillales</taxon>
        <taxon>Paenibacillaceae</taxon>
        <taxon>Paenibacillus</taxon>
    </lineage>
</organism>
<evidence type="ECO:0000256" key="2">
    <source>
        <dbReference type="ARBA" id="ARBA00011899"/>
    </source>
</evidence>
<dbReference type="GO" id="GO:0008448">
    <property type="term" value="F:N-acetylglucosamine-6-phosphate deacetylase activity"/>
    <property type="evidence" value="ECO:0007669"/>
    <property type="project" value="UniProtKB-EC"/>
</dbReference>
<evidence type="ECO:0000256" key="9">
    <source>
        <dbReference type="PIRNR" id="PIRNR038994"/>
    </source>
</evidence>
<proteinExistence type="inferred from homology"/>
<dbReference type="EC" id="3.5.1.25" evidence="2"/>
<sequence>MSESNAKLFTNANIYTPDGIFEGASLLVRDGLIESVIPAALAGTADADGAEIIDVGGAILVPGFVDVHVHGGGGFDVMSSRPGKPMLDGMSLFHAKHGTTSFLATTLTASKEDIDAALQSLAKELEEGTSGADAVGIHLEGPFINPVRCGAQNPAHIREASVEEMKKYMDYSGHSIRLMTIAPEFAGNLETIAYATQNGVTASIGHSDGKIADVREAVAKGASHVTHMFNGMSPMHHREPGVAGSALIIDDLAVELIVDGIHMTPDIVSLIYKTKPADKIVLITDAIEATGCPDGDYFLGELPIIVKDNKATLRDGGSLAGSTLTMDRAMRNTIAFTGLSLEEVLPGLTINPARQVGIDDRKGSIEAGKDADLLILDADLNVQATYVRGRNVYQA</sequence>
<feature type="binding site" evidence="11">
    <location>
        <position position="238"/>
    </location>
    <ligand>
        <name>substrate</name>
    </ligand>
</feature>
<dbReference type="EMBL" id="QMFB01000021">
    <property type="protein sequence ID" value="RAV16428.1"/>
    <property type="molecule type" value="Genomic_DNA"/>
</dbReference>
<evidence type="ECO:0000259" key="13">
    <source>
        <dbReference type="Pfam" id="PF01979"/>
    </source>
</evidence>
<feature type="binding site" evidence="11">
    <location>
        <position position="151"/>
    </location>
    <ligand>
        <name>substrate</name>
    </ligand>
</feature>
<dbReference type="CDD" id="cd00854">
    <property type="entry name" value="NagA"/>
    <property type="match status" value="1"/>
</dbReference>
<dbReference type="OrthoDB" id="9776488at2"/>
<dbReference type="FunFam" id="3.20.20.140:FF:000004">
    <property type="entry name" value="N-acetylglucosamine-6-phosphate deacetylase"/>
    <property type="match status" value="1"/>
</dbReference>
<evidence type="ECO:0000256" key="10">
    <source>
        <dbReference type="PIRSR" id="PIRSR038994-1"/>
    </source>
</evidence>
<feature type="binding site" evidence="11">
    <location>
        <begin position="319"/>
        <end position="321"/>
    </location>
    <ligand>
        <name>substrate</name>
    </ligand>
</feature>
<name>A0A329M9J7_9BACL</name>
<comment type="catalytic activity">
    <reaction evidence="7">
        <text>N-acetyl-D-glucosamine 6-phosphate + H2O = D-glucosamine 6-phosphate + acetate</text>
        <dbReference type="Rhea" id="RHEA:22936"/>
        <dbReference type="ChEBI" id="CHEBI:15377"/>
        <dbReference type="ChEBI" id="CHEBI:30089"/>
        <dbReference type="ChEBI" id="CHEBI:57513"/>
        <dbReference type="ChEBI" id="CHEBI:58725"/>
        <dbReference type="EC" id="3.5.1.25"/>
    </reaction>
</comment>
<dbReference type="InterPro" id="IPR032466">
    <property type="entry name" value="Metal_Hydrolase"/>
</dbReference>
<keyword evidence="4 12" id="KW-0479">Metal-binding</keyword>
<dbReference type="InterPro" id="IPR003764">
    <property type="entry name" value="GlcNAc_6-P_deAcase"/>
</dbReference>
<comment type="cofactor">
    <cofactor evidence="12">
        <name>a divalent metal cation</name>
        <dbReference type="ChEBI" id="CHEBI:60240"/>
    </cofactor>
    <text evidence="12">Binds 1 divalent metal cation per subunit.</text>
</comment>
<dbReference type="Gene3D" id="3.20.20.140">
    <property type="entry name" value="Metal-dependent hydrolases"/>
    <property type="match status" value="1"/>
</dbReference>
<dbReference type="GO" id="GO:0046872">
    <property type="term" value="F:metal ion binding"/>
    <property type="evidence" value="ECO:0007669"/>
    <property type="project" value="UniProtKB-KW"/>
</dbReference>
<keyword evidence="5 9" id="KW-0378">Hydrolase</keyword>
<feature type="binding site" evidence="12">
    <location>
        <position position="227"/>
    </location>
    <ligand>
        <name>Zn(2+)</name>
        <dbReference type="ChEBI" id="CHEBI:29105"/>
    </ligand>
</feature>
<evidence type="ECO:0000313" key="15">
    <source>
        <dbReference type="Proteomes" id="UP000250369"/>
    </source>
</evidence>
<dbReference type="InterPro" id="IPR011059">
    <property type="entry name" value="Metal-dep_hydrolase_composite"/>
</dbReference>
<feature type="binding site" evidence="11">
    <location>
        <position position="262"/>
    </location>
    <ligand>
        <name>substrate</name>
    </ligand>
</feature>
<evidence type="ECO:0000256" key="11">
    <source>
        <dbReference type="PIRSR" id="PIRSR038994-2"/>
    </source>
</evidence>
<dbReference type="SUPFAM" id="SSF51556">
    <property type="entry name" value="Metallo-dependent hydrolases"/>
    <property type="match status" value="1"/>
</dbReference>
<dbReference type="PIRSF" id="PIRSF038994">
    <property type="entry name" value="NagA"/>
    <property type="match status" value="1"/>
</dbReference>